<evidence type="ECO:0000256" key="2">
    <source>
        <dbReference type="ARBA" id="ARBA00022676"/>
    </source>
</evidence>
<evidence type="ECO:0000256" key="3">
    <source>
        <dbReference type="ARBA" id="ARBA00022679"/>
    </source>
</evidence>
<dbReference type="RefSeq" id="WP_013564529.1">
    <property type="nucleotide sequence ID" value="NC_014962.1"/>
</dbReference>
<keyword evidence="10" id="KW-1185">Reference proteome</keyword>
<feature type="binding site" evidence="7">
    <location>
        <position position="327"/>
    </location>
    <ligand>
        <name>Zn(2+)</name>
        <dbReference type="ChEBI" id="CHEBI:29105"/>
    </ligand>
</feature>
<name>E8R0B4_ISOPI</name>
<feature type="binding site" evidence="7">
    <location>
        <position position="210"/>
    </location>
    <ligand>
        <name>substrate</name>
    </ligand>
</feature>
<keyword evidence="4 7" id="KW-0819">tRNA processing</keyword>
<dbReference type="eggNOG" id="COG0343">
    <property type="taxonomic scope" value="Bacteria"/>
</dbReference>
<keyword evidence="7" id="KW-0479">Metal-binding</keyword>
<feature type="binding site" evidence="7">
    <location>
        <position position="237"/>
    </location>
    <ligand>
        <name>substrate</name>
    </ligand>
</feature>
<dbReference type="OrthoDB" id="9805417at2"/>
<evidence type="ECO:0000256" key="1">
    <source>
        <dbReference type="ARBA" id="ARBA00004691"/>
    </source>
</evidence>
<dbReference type="HAMAP" id="MF_00168">
    <property type="entry name" value="Q_tRNA_Tgt"/>
    <property type="match status" value="1"/>
</dbReference>
<feature type="active site" description="Proton acceptor" evidence="7">
    <location>
        <position position="114"/>
    </location>
</feature>
<dbReference type="STRING" id="575540.Isop_1657"/>
<keyword evidence="5 7" id="KW-0671">Queuosine biosynthesis</keyword>
<dbReference type="EMBL" id="CP002353">
    <property type="protein sequence ID" value="ADV62241.1"/>
    <property type="molecule type" value="Genomic_DNA"/>
</dbReference>
<feature type="region of interest" description="RNA binding; important for wobble base 34 recognition" evidence="7">
    <location>
        <begin position="292"/>
        <end position="296"/>
    </location>
</feature>
<dbReference type="InterPro" id="IPR050076">
    <property type="entry name" value="ArchSynthase1/Queuine_TRR"/>
</dbReference>
<comment type="catalytic activity">
    <reaction evidence="6 7">
        <text>7-aminomethyl-7-carbaguanine + guanosine(34) in tRNA = 7-aminomethyl-7-carbaguanosine(34) in tRNA + guanine</text>
        <dbReference type="Rhea" id="RHEA:24104"/>
        <dbReference type="Rhea" id="RHEA-COMP:10341"/>
        <dbReference type="Rhea" id="RHEA-COMP:10342"/>
        <dbReference type="ChEBI" id="CHEBI:16235"/>
        <dbReference type="ChEBI" id="CHEBI:58703"/>
        <dbReference type="ChEBI" id="CHEBI:74269"/>
        <dbReference type="ChEBI" id="CHEBI:82833"/>
        <dbReference type="EC" id="2.4.2.29"/>
    </reaction>
</comment>
<evidence type="ECO:0000256" key="4">
    <source>
        <dbReference type="ARBA" id="ARBA00022694"/>
    </source>
</evidence>
<keyword evidence="2 7" id="KW-0328">Glycosyltransferase</keyword>
<dbReference type="PANTHER" id="PTHR46499:SF1">
    <property type="entry name" value="QUEUINE TRNA-RIBOSYLTRANSFERASE"/>
    <property type="match status" value="1"/>
</dbReference>
<feature type="binding site" evidence="7">
    <location>
        <position position="356"/>
    </location>
    <ligand>
        <name>Zn(2+)</name>
        <dbReference type="ChEBI" id="CHEBI:29105"/>
    </ligand>
</feature>
<comment type="similarity">
    <text evidence="7">Belongs to the queuine tRNA-ribosyltransferase family.</text>
</comment>
<comment type="pathway">
    <text evidence="1 7">tRNA modification; tRNA-queuosine biosynthesis.</text>
</comment>
<dbReference type="InParanoid" id="E8R0B4"/>
<gene>
    <name evidence="7" type="primary">tgt</name>
    <name evidence="9" type="ordered locus">Isop_1657</name>
</gene>
<feature type="binding site" evidence="7">
    <location>
        <begin position="114"/>
        <end position="118"/>
    </location>
    <ligand>
        <name>substrate</name>
    </ligand>
</feature>
<evidence type="ECO:0000256" key="6">
    <source>
        <dbReference type="ARBA" id="ARBA00050112"/>
    </source>
</evidence>
<feature type="active site" description="Nucleophile" evidence="7">
    <location>
        <position position="287"/>
    </location>
</feature>
<evidence type="ECO:0000313" key="9">
    <source>
        <dbReference type="EMBL" id="ADV62241.1"/>
    </source>
</evidence>
<dbReference type="EC" id="2.4.2.29" evidence="7"/>
<feature type="binding site" evidence="7">
    <location>
        <position position="168"/>
    </location>
    <ligand>
        <name>substrate</name>
    </ligand>
</feature>
<comment type="cofactor">
    <cofactor evidence="7">
        <name>Zn(2+)</name>
        <dbReference type="ChEBI" id="CHEBI:29105"/>
    </cofactor>
    <text evidence="7">Binds 1 zinc ion per subunit.</text>
</comment>
<feature type="domain" description="tRNA-guanine(15) transglycosylase-like" evidence="8">
    <location>
        <begin position="36"/>
        <end position="387"/>
    </location>
</feature>
<dbReference type="GO" id="GO:0046872">
    <property type="term" value="F:metal ion binding"/>
    <property type="evidence" value="ECO:0007669"/>
    <property type="project" value="UniProtKB-KW"/>
</dbReference>
<keyword evidence="3 7" id="KW-0808">Transferase</keyword>
<comment type="subunit">
    <text evidence="7">Homodimer. Within each dimer, one monomer is responsible for RNA recognition and catalysis, while the other monomer binds to the replacement base PreQ1.</text>
</comment>
<dbReference type="InterPro" id="IPR036511">
    <property type="entry name" value="TGT-like_sf"/>
</dbReference>
<dbReference type="AlphaFoldDB" id="E8R0B4"/>
<dbReference type="HOGENOM" id="CLU_022060_0_1_0"/>
<dbReference type="KEGG" id="ipa:Isop_1657"/>
<reference evidence="9 10" key="1">
    <citation type="journal article" date="2011" name="Stand. Genomic Sci.">
        <title>Complete genome sequence of Isosphaera pallida type strain (IS1B).</title>
        <authorList>
            <consortium name="US DOE Joint Genome Institute (JGI-PGF)"/>
            <person name="Goker M."/>
            <person name="Cleland D."/>
            <person name="Saunders E."/>
            <person name="Lapidus A."/>
            <person name="Nolan M."/>
            <person name="Lucas S."/>
            <person name="Hammon N."/>
            <person name="Deshpande S."/>
            <person name="Cheng J.F."/>
            <person name="Tapia R."/>
            <person name="Han C."/>
            <person name="Goodwin L."/>
            <person name="Pitluck S."/>
            <person name="Liolios K."/>
            <person name="Pagani I."/>
            <person name="Ivanova N."/>
            <person name="Mavromatis K."/>
            <person name="Pati A."/>
            <person name="Chen A."/>
            <person name="Palaniappan K."/>
            <person name="Land M."/>
            <person name="Hauser L."/>
            <person name="Chang Y.J."/>
            <person name="Jeffries C.D."/>
            <person name="Detter J.C."/>
            <person name="Beck B."/>
            <person name="Woyke T."/>
            <person name="Bristow J."/>
            <person name="Eisen J.A."/>
            <person name="Markowitz V."/>
            <person name="Hugenholtz P."/>
            <person name="Kyrpides N.C."/>
            <person name="Klenk H.P."/>
        </authorList>
    </citation>
    <scope>NUCLEOTIDE SEQUENCE [LARGE SCALE GENOMIC DNA]</scope>
    <source>
        <strain evidence="10">ATCC 43644 / DSM 9630 / IS1B</strain>
    </source>
</reference>
<feature type="region of interest" description="RNA binding" evidence="7">
    <location>
        <begin position="268"/>
        <end position="274"/>
    </location>
</feature>
<dbReference type="FunCoup" id="E8R0B4">
    <property type="interactions" value="504"/>
</dbReference>
<dbReference type="GO" id="GO:0008616">
    <property type="term" value="P:tRNA queuosine(34) biosynthetic process"/>
    <property type="evidence" value="ECO:0007669"/>
    <property type="project" value="UniProtKB-UniRule"/>
</dbReference>
<accession>E8R0B4</accession>
<feature type="binding site" evidence="7">
    <location>
        <position position="325"/>
    </location>
    <ligand>
        <name>Zn(2+)</name>
        <dbReference type="ChEBI" id="CHEBI:29105"/>
    </ligand>
</feature>
<dbReference type="UniPathway" id="UPA00392"/>
<evidence type="ECO:0000256" key="7">
    <source>
        <dbReference type="HAMAP-Rule" id="MF_00168"/>
    </source>
</evidence>
<dbReference type="PANTHER" id="PTHR46499">
    <property type="entry name" value="QUEUINE TRNA-RIBOSYLTRANSFERASE"/>
    <property type="match status" value="1"/>
</dbReference>
<dbReference type="InterPro" id="IPR002616">
    <property type="entry name" value="tRNA_ribo_trans-like"/>
</dbReference>
<evidence type="ECO:0000313" key="10">
    <source>
        <dbReference type="Proteomes" id="UP000008631"/>
    </source>
</evidence>
<dbReference type="GO" id="GO:0005829">
    <property type="term" value="C:cytosol"/>
    <property type="evidence" value="ECO:0007669"/>
    <property type="project" value="TreeGrafter"/>
</dbReference>
<evidence type="ECO:0000259" key="8">
    <source>
        <dbReference type="Pfam" id="PF01702"/>
    </source>
</evidence>
<protein>
    <recommendedName>
        <fullName evidence="7">Queuine tRNA-ribosyltransferase</fullName>
        <ecNumber evidence="7">2.4.2.29</ecNumber>
    </recommendedName>
    <alternativeName>
        <fullName evidence="7">Guanine insertion enzyme</fullName>
    </alternativeName>
    <alternativeName>
        <fullName evidence="7">tRNA-guanine transglycosylase</fullName>
    </alternativeName>
</protein>
<sequence length="392" mass="43025">MIDRDGLNATDSLGRPTRFEHGAIRFEVRAADRGCSARVGRLTTPHGVVETPAFMPVGTQATVKGLMPDQLRSVGSTMLLANTYHLALRPGEAIIEELGGLHRFMAWDRPILTDSGGFQVFSLAEKAKLSESGVVFRSHLDGRRLELTPESAVRIQERLGADVAMCLDHCPALPASKETIAEATARTIRWARRCREAHTRSDQALFGITQGGPHADLRAECAQALVEIGFPGYAVGGVSVGEGPEEIRRALEGAVHPLPWNQPRYLMGVGRPEDLLDAVAAGIDLFDCVWPTRNGRNATCMTARGQVRLRNARHARDPRPIEEGCDCPACRAFSRAYLRHLFIAGEMLGPILASLHNLAFLHRLTRDMRRAISEGRYVQFQRDRLAALGSES</sequence>
<dbReference type="SUPFAM" id="SSF51713">
    <property type="entry name" value="tRNA-guanine transglycosylase"/>
    <property type="match status" value="1"/>
</dbReference>
<dbReference type="NCBIfam" id="TIGR00449">
    <property type="entry name" value="tgt_general"/>
    <property type="match status" value="1"/>
</dbReference>
<dbReference type="GO" id="GO:0008479">
    <property type="term" value="F:tRNA-guanosine(34) queuine transglycosylase activity"/>
    <property type="evidence" value="ECO:0007669"/>
    <property type="project" value="UniProtKB-UniRule"/>
</dbReference>
<feature type="binding site" evidence="7">
    <location>
        <position position="330"/>
    </location>
    <ligand>
        <name>Zn(2+)</name>
        <dbReference type="ChEBI" id="CHEBI:29105"/>
    </ligand>
</feature>
<organism evidence="9 10">
    <name type="scientific">Isosphaera pallida (strain ATCC 43644 / DSM 9630 / IS1B)</name>
    <dbReference type="NCBI Taxonomy" id="575540"/>
    <lineage>
        <taxon>Bacteria</taxon>
        <taxon>Pseudomonadati</taxon>
        <taxon>Planctomycetota</taxon>
        <taxon>Planctomycetia</taxon>
        <taxon>Isosphaerales</taxon>
        <taxon>Isosphaeraceae</taxon>
        <taxon>Isosphaera</taxon>
    </lineage>
</organism>
<dbReference type="NCBIfam" id="TIGR00430">
    <property type="entry name" value="Q_tRNA_tgt"/>
    <property type="match status" value="1"/>
</dbReference>
<dbReference type="Pfam" id="PF01702">
    <property type="entry name" value="TGT"/>
    <property type="match status" value="1"/>
</dbReference>
<comment type="function">
    <text evidence="7">Catalyzes the base-exchange of a guanine (G) residue with the queuine precursor 7-aminomethyl-7-deazaguanine (PreQ1) at position 34 (anticodon wobble position) in tRNAs with GU(N) anticodons (tRNA-Asp, -Asn, -His and -Tyr). Catalysis occurs through a double-displacement mechanism. The nucleophile active site attacks the C1' of nucleotide 34 to detach the guanine base from the RNA, forming a covalent enzyme-RNA intermediate. The proton acceptor active site deprotonates the incoming PreQ1, allowing a nucleophilic attack on the C1' of the ribose to form the product. After dissociation, two additional enzymatic reactions on the tRNA convert PreQ1 to queuine (Q), resulting in the hypermodified nucleoside queuosine (7-(((4,5-cis-dihydroxy-2-cyclopenten-1-yl)amino)methyl)-7-deazaguanosine).</text>
</comment>
<keyword evidence="7" id="KW-0862">Zinc</keyword>
<dbReference type="Gene3D" id="3.20.20.105">
    <property type="entry name" value="Queuine tRNA-ribosyltransferase-like"/>
    <property type="match status" value="1"/>
</dbReference>
<dbReference type="InterPro" id="IPR004803">
    <property type="entry name" value="TGT"/>
</dbReference>
<dbReference type="FunFam" id="3.20.20.105:FF:000001">
    <property type="entry name" value="Queuine tRNA-ribosyltransferase"/>
    <property type="match status" value="1"/>
</dbReference>
<proteinExistence type="inferred from homology"/>
<dbReference type="Proteomes" id="UP000008631">
    <property type="component" value="Chromosome"/>
</dbReference>
<evidence type="ECO:0000256" key="5">
    <source>
        <dbReference type="ARBA" id="ARBA00022785"/>
    </source>
</evidence>